<dbReference type="KEGG" id="nmv:NITMOv2_0434"/>
<evidence type="ECO:0000313" key="3">
    <source>
        <dbReference type="Proteomes" id="UP000069205"/>
    </source>
</evidence>
<dbReference type="EMBL" id="CP011801">
    <property type="protein sequence ID" value="ALA56870.1"/>
    <property type="molecule type" value="Genomic_DNA"/>
</dbReference>
<feature type="transmembrane region" description="Helical" evidence="1">
    <location>
        <begin position="40"/>
        <end position="60"/>
    </location>
</feature>
<proteinExistence type="predicted"/>
<feature type="transmembrane region" description="Helical" evidence="1">
    <location>
        <begin position="165"/>
        <end position="188"/>
    </location>
</feature>
<keyword evidence="1" id="KW-1133">Transmembrane helix</keyword>
<dbReference type="RefSeq" id="WP_053378294.1">
    <property type="nucleotide sequence ID" value="NZ_CP011801.1"/>
</dbReference>
<evidence type="ECO:0000256" key="1">
    <source>
        <dbReference type="SAM" id="Phobius"/>
    </source>
</evidence>
<keyword evidence="1" id="KW-0812">Transmembrane</keyword>
<accession>A0A0K2G7F9</accession>
<organism evidence="2 3">
    <name type="scientific">Nitrospira moscoviensis</name>
    <dbReference type="NCBI Taxonomy" id="42253"/>
    <lineage>
        <taxon>Bacteria</taxon>
        <taxon>Pseudomonadati</taxon>
        <taxon>Nitrospirota</taxon>
        <taxon>Nitrospiria</taxon>
        <taxon>Nitrospirales</taxon>
        <taxon>Nitrospiraceae</taxon>
        <taxon>Nitrospira</taxon>
    </lineage>
</organism>
<dbReference type="OrthoDB" id="8218084at2"/>
<dbReference type="AlphaFoldDB" id="A0A0K2G7F9"/>
<dbReference type="Proteomes" id="UP000069205">
    <property type="component" value="Chromosome"/>
</dbReference>
<dbReference type="STRING" id="42253.NITMOv2_0434"/>
<keyword evidence="3" id="KW-1185">Reference proteome</keyword>
<feature type="transmembrane region" description="Helical" evidence="1">
    <location>
        <begin position="6"/>
        <end position="28"/>
    </location>
</feature>
<sequence>MPSVVSGTVVSLILVIAGAVWALLMVSARRAALDSGTRRRFGLASGAYLVGWLVLAFVLGSNGIVQAAPSRAFPGLVFGIALLVITGAWLLNRSSVLKTVVASIPLPWLIGVQCYRVVGLIFLVLYSLDRMPGEFAIPAGWGDVAVGLTAPAIGYALYKGYRWSCLAAAGWNIFGLIDLIVAVTAGFLSSPGPFQTLALENPNVLITGFPLAAVPLYAVPLSILLHLAALKRLKLAARLSLDPAAKGTTLGRLAPQSCSLESSFARQQSCG</sequence>
<dbReference type="PATRIC" id="fig|42253.5.peg.424"/>
<evidence type="ECO:0000313" key="2">
    <source>
        <dbReference type="EMBL" id="ALA56870.1"/>
    </source>
</evidence>
<feature type="transmembrane region" description="Helical" evidence="1">
    <location>
        <begin position="140"/>
        <end position="158"/>
    </location>
</feature>
<gene>
    <name evidence="2" type="ORF">NITMOv2_0434</name>
</gene>
<name>A0A0K2G7F9_NITMO</name>
<feature type="transmembrane region" description="Helical" evidence="1">
    <location>
        <begin position="72"/>
        <end position="92"/>
    </location>
</feature>
<feature type="transmembrane region" description="Helical" evidence="1">
    <location>
        <begin position="208"/>
        <end position="230"/>
    </location>
</feature>
<keyword evidence="1" id="KW-0472">Membrane</keyword>
<protein>
    <submittedName>
        <fullName evidence="2">Uncharacterized protein</fullName>
    </submittedName>
</protein>
<feature type="transmembrane region" description="Helical" evidence="1">
    <location>
        <begin position="104"/>
        <end position="128"/>
    </location>
</feature>
<reference evidence="2 3" key="1">
    <citation type="journal article" date="2015" name="Proc. Natl. Acad. Sci. U.S.A.">
        <title>Expanded metabolic versatility of ubiquitous nitrite-oxidizing bacteria from the genus Nitrospira.</title>
        <authorList>
            <person name="Koch H."/>
            <person name="Lucker S."/>
            <person name="Albertsen M."/>
            <person name="Kitzinger K."/>
            <person name="Herbold C."/>
            <person name="Spieck E."/>
            <person name="Nielsen P.H."/>
            <person name="Wagner M."/>
            <person name="Daims H."/>
        </authorList>
    </citation>
    <scope>NUCLEOTIDE SEQUENCE [LARGE SCALE GENOMIC DNA]</scope>
    <source>
        <strain evidence="2 3">NSP M-1</strain>
    </source>
</reference>